<reference evidence="1" key="1">
    <citation type="submission" date="2015-03" db="EMBL/GenBank/DDBJ databases">
        <title>Wuchereria bancrofti Genome Sequencing Papua New Guinea Strain.</title>
        <authorList>
            <person name="Small S.T."/>
            <person name="Serre D."/>
            <person name="Zimmerman P.A."/>
        </authorList>
    </citation>
    <scope>NUCLEOTIDE SEQUENCE [LARGE SCALE GENOMIC DNA]</scope>
    <source>
        <strain evidence="1">pt0022</strain>
    </source>
</reference>
<sequence length="40" mass="5061">MWLDMFPARGTKNYFCRERYLNAMKIEVLLLKQKKYRYNK</sequence>
<dbReference type="WBParaSite" id="mrna-Wban_02130">
    <property type="protein sequence ID" value="mrna-Wban_02130"/>
    <property type="gene ID" value="Wban_02130"/>
</dbReference>
<organism evidence="1 2">
    <name type="scientific">Wuchereria bancrofti</name>
    <dbReference type="NCBI Taxonomy" id="6293"/>
    <lineage>
        <taxon>Eukaryota</taxon>
        <taxon>Metazoa</taxon>
        <taxon>Ecdysozoa</taxon>
        <taxon>Nematoda</taxon>
        <taxon>Chromadorea</taxon>
        <taxon>Rhabditida</taxon>
        <taxon>Spirurina</taxon>
        <taxon>Spiruromorpha</taxon>
        <taxon>Filarioidea</taxon>
        <taxon>Onchocercidae</taxon>
        <taxon>Wuchereria</taxon>
    </lineage>
</organism>
<dbReference type="Proteomes" id="UP000093561">
    <property type="component" value="Unassembled WGS sequence"/>
</dbReference>
<name>A0AAF5PKS6_WUCBA</name>
<proteinExistence type="predicted"/>
<reference evidence="1" key="2">
    <citation type="journal article" date="2016" name="Mol. Ecol.">
        <title>Population genomics of the filarial nematode parasite Wuchereria bancrofti from mosquitoes.</title>
        <authorList>
            <person name="Small S.T."/>
            <person name="Reimer L.J."/>
            <person name="Tisch D.J."/>
            <person name="King C.L."/>
            <person name="Christensen B.M."/>
            <person name="Siba P.M."/>
            <person name="Kazura J.W."/>
            <person name="Serre D."/>
            <person name="Zimmerman P.A."/>
        </authorList>
    </citation>
    <scope>NUCLEOTIDE SEQUENCE</scope>
    <source>
        <strain evidence="1">pt0022</strain>
    </source>
</reference>
<reference evidence="2" key="3">
    <citation type="submission" date="2024-02" db="UniProtKB">
        <authorList>
            <consortium name="WormBaseParasite"/>
        </authorList>
    </citation>
    <scope>IDENTIFICATION</scope>
    <source>
        <strain evidence="2">pt0022</strain>
    </source>
</reference>
<protein>
    <submittedName>
        <fullName evidence="2">Uncharacterized protein</fullName>
    </submittedName>
</protein>
<evidence type="ECO:0000313" key="2">
    <source>
        <dbReference type="WBParaSite" id="mrna-Wban_02130"/>
    </source>
</evidence>
<evidence type="ECO:0000313" key="1">
    <source>
        <dbReference type="Proteomes" id="UP000093561"/>
    </source>
</evidence>
<accession>A0AAF5PKS6</accession>
<dbReference type="AlphaFoldDB" id="A0AAF5PKS6"/>